<evidence type="ECO:0000256" key="3">
    <source>
        <dbReference type="ARBA" id="ARBA00022845"/>
    </source>
</evidence>
<dbReference type="Proteomes" id="UP000276133">
    <property type="component" value="Unassembled WGS sequence"/>
</dbReference>
<evidence type="ECO:0000256" key="1">
    <source>
        <dbReference type="ARBA" id="ARBA00009860"/>
    </source>
</evidence>
<keyword evidence="8" id="KW-1185">Reference proteome</keyword>
<sequence length="240" mass="28581">MNFESNYDTINRSFLIAQNSDKIQKYLNEISNLSQENFKTSILLNNEDKKIKDVGESGDHESKKTEMRQKSNNRYPLENSWSFWFYKNSRNNNWSENLIHLTNVDNVQDFWSVYTHLKPVEYLSDGCDYAFFKKGIKPMWEDANNLNGERWIISIQKRNGSNFLNYLWLNALLSLIGSHYDDEIKFINGIVISIRFKCNKFALWTNCHENKMVQNKILKRFKKEVNLNDSDFLFEIHKNC</sequence>
<proteinExistence type="inferred from homology"/>
<evidence type="ECO:0000256" key="5">
    <source>
        <dbReference type="ARBA" id="ARBA00022917"/>
    </source>
</evidence>
<keyword evidence="5 6" id="KW-0648">Protein biosynthesis</keyword>
<dbReference type="GO" id="GO:0003743">
    <property type="term" value="F:translation initiation factor activity"/>
    <property type="evidence" value="ECO:0007669"/>
    <property type="project" value="UniProtKB-KW"/>
</dbReference>
<dbReference type="EMBL" id="REGN01000160">
    <property type="protein sequence ID" value="RNA44056.1"/>
    <property type="molecule type" value="Genomic_DNA"/>
</dbReference>
<keyword evidence="2 6" id="KW-0396">Initiation factor</keyword>
<dbReference type="OrthoDB" id="590761at2759"/>
<dbReference type="STRING" id="10195.A0A3M7T7P9"/>
<comment type="similarity">
    <text evidence="1 6">Belongs to the eukaryotic initiation factor 4E family.</text>
</comment>
<accession>A0A3M7T7P9</accession>
<reference evidence="7 8" key="1">
    <citation type="journal article" date="2018" name="Sci. Rep.">
        <title>Genomic signatures of local adaptation to the degree of environmental predictability in rotifers.</title>
        <authorList>
            <person name="Franch-Gras L."/>
            <person name="Hahn C."/>
            <person name="Garcia-Roger E.M."/>
            <person name="Carmona M.J."/>
            <person name="Serra M."/>
            <person name="Gomez A."/>
        </authorList>
    </citation>
    <scope>NUCLEOTIDE SEQUENCE [LARGE SCALE GENOMIC DNA]</scope>
    <source>
        <strain evidence="7">HYR1</strain>
    </source>
</reference>
<keyword evidence="3" id="KW-0810">Translation regulation</keyword>
<evidence type="ECO:0000256" key="4">
    <source>
        <dbReference type="ARBA" id="ARBA00022884"/>
    </source>
</evidence>
<dbReference type="Pfam" id="PF01652">
    <property type="entry name" value="IF4E"/>
    <property type="match status" value="1"/>
</dbReference>
<dbReference type="PANTHER" id="PTHR11960">
    <property type="entry name" value="EUKARYOTIC TRANSLATION INITIATION FACTOR 4E RELATED"/>
    <property type="match status" value="1"/>
</dbReference>
<dbReference type="AlphaFoldDB" id="A0A3M7T7P9"/>
<dbReference type="SUPFAM" id="SSF55418">
    <property type="entry name" value="eIF4e-like"/>
    <property type="match status" value="1"/>
</dbReference>
<dbReference type="PANTHER" id="PTHR11960:SF8">
    <property type="entry name" value="EUKARYOTIC TRANSLATION INITIATION FACTOR 4E1-RELATED"/>
    <property type="match status" value="1"/>
</dbReference>
<dbReference type="InterPro" id="IPR001040">
    <property type="entry name" value="TIF_eIF_4E"/>
</dbReference>
<evidence type="ECO:0000313" key="7">
    <source>
        <dbReference type="EMBL" id="RNA44056.1"/>
    </source>
</evidence>
<protein>
    <submittedName>
        <fullName evidence="7">Eukaryotic translation initiation factor 4E type 1B</fullName>
    </submittedName>
</protein>
<organism evidence="7 8">
    <name type="scientific">Brachionus plicatilis</name>
    <name type="common">Marine rotifer</name>
    <name type="synonym">Brachionus muelleri</name>
    <dbReference type="NCBI Taxonomy" id="10195"/>
    <lineage>
        <taxon>Eukaryota</taxon>
        <taxon>Metazoa</taxon>
        <taxon>Spiralia</taxon>
        <taxon>Gnathifera</taxon>
        <taxon>Rotifera</taxon>
        <taxon>Eurotatoria</taxon>
        <taxon>Monogononta</taxon>
        <taxon>Pseudotrocha</taxon>
        <taxon>Ploima</taxon>
        <taxon>Brachionidae</taxon>
        <taxon>Brachionus</taxon>
    </lineage>
</organism>
<dbReference type="InterPro" id="IPR023398">
    <property type="entry name" value="TIF_eIF4e-like"/>
</dbReference>
<dbReference type="GO" id="GO:0006417">
    <property type="term" value="P:regulation of translation"/>
    <property type="evidence" value="ECO:0007669"/>
    <property type="project" value="UniProtKB-KW"/>
</dbReference>
<evidence type="ECO:0000313" key="8">
    <source>
        <dbReference type="Proteomes" id="UP000276133"/>
    </source>
</evidence>
<comment type="caution">
    <text evidence="7">The sequence shown here is derived from an EMBL/GenBank/DDBJ whole genome shotgun (WGS) entry which is preliminary data.</text>
</comment>
<dbReference type="GO" id="GO:0000340">
    <property type="term" value="F:RNA 7-methylguanosine cap binding"/>
    <property type="evidence" value="ECO:0007669"/>
    <property type="project" value="TreeGrafter"/>
</dbReference>
<dbReference type="Gene3D" id="3.30.760.10">
    <property type="entry name" value="RNA Cap, Translation Initiation Factor Eif4e"/>
    <property type="match status" value="1"/>
</dbReference>
<name>A0A3M7T7P9_BRAPC</name>
<dbReference type="GO" id="GO:0016281">
    <property type="term" value="C:eukaryotic translation initiation factor 4F complex"/>
    <property type="evidence" value="ECO:0007669"/>
    <property type="project" value="TreeGrafter"/>
</dbReference>
<evidence type="ECO:0000256" key="2">
    <source>
        <dbReference type="ARBA" id="ARBA00022540"/>
    </source>
</evidence>
<gene>
    <name evidence="7" type="ORF">BpHYR1_047005</name>
</gene>
<keyword evidence="4 6" id="KW-0694">RNA-binding</keyword>
<evidence type="ECO:0000256" key="6">
    <source>
        <dbReference type="RuleBase" id="RU004374"/>
    </source>
</evidence>